<dbReference type="Gene3D" id="1.10.10.60">
    <property type="entry name" value="Homeodomain-like"/>
    <property type="match status" value="1"/>
</dbReference>
<evidence type="ECO:0000259" key="5">
    <source>
        <dbReference type="PROSITE" id="PS50977"/>
    </source>
</evidence>
<dbReference type="PANTHER" id="PTHR30055:SF148">
    <property type="entry name" value="TETR-FAMILY TRANSCRIPTIONAL REGULATOR"/>
    <property type="match status" value="1"/>
</dbReference>
<protein>
    <submittedName>
        <fullName evidence="6">TetR/AcrR family transcriptional regulator</fullName>
    </submittedName>
</protein>
<dbReference type="InterPro" id="IPR009057">
    <property type="entry name" value="Homeodomain-like_sf"/>
</dbReference>
<dbReference type="InterPro" id="IPR050109">
    <property type="entry name" value="HTH-type_TetR-like_transc_reg"/>
</dbReference>
<dbReference type="InterPro" id="IPR001647">
    <property type="entry name" value="HTH_TetR"/>
</dbReference>
<feature type="DNA-binding region" description="H-T-H motif" evidence="4">
    <location>
        <begin position="63"/>
        <end position="82"/>
    </location>
</feature>
<keyword evidence="3" id="KW-0804">Transcription</keyword>
<gene>
    <name evidence="6" type="ORF">DY023_06270</name>
</gene>
<sequence>MQKQYRVSRIYPWPAQPVSTSRADTVIAMPSKKPGRPRATDITDAIKKTAARTMATDGYSKLSVDGLATEVGTTRPTFYRRYPSIAHLVLEILDENFGAGPEANTGSLRGDLLAMQVDHVKMMASPLVSKTLAGLFEEIANDPSVHDIYRDQFVLPRRAHVRRVITAAVERGEISPATDLQLEAVCDMLNGPVISRVLLPIDAPLNDGFARSIVDAVCAFLGAPPAK</sequence>
<evidence type="ECO:0000256" key="1">
    <source>
        <dbReference type="ARBA" id="ARBA00023015"/>
    </source>
</evidence>
<dbReference type="OrthoDB" id="9796019at2"/>
<reference evidence="6 7" key="1">
    <citation type="submission" date="2018-08" db="EMBL/GenBank/DDBJ databases">
        <title>Isolation, diversity and antifungal activity of Actinobacteria from cow dung.</title>
        <authorList>
            <person name="Ling L."/>
        </authorList>
    </citation>
    <scope>NUCLEOTIDE SEQUENCE [LARGE SCALE GENOMIC DNA]</scope>
    <source>
        <strain evidence="6 7">NEAU-LLE</strain>
    </source>
</reference>
<dbReference type="PROSITE" id="PS50977">
    <property type="entry name" value="HTH_TETR_2"/>
    <property type="match status" value="1"/>
</dbReference>
<dbReference type="AlphaFoldDB" id="A0A371NV08"/>
<dbReference type="Gene3D" id="1.10.357.10">
    <property type="entry name" value="Tetracycline Repressor, domain 2"/>
    <property type="match status" value="1"/>
</dbReference>
<proteinExistence type="predicted"/>
<keyword evidence="1" id="KW-0805">Transcription regulation</keyword>
<dbReference type="GO" id="GO:0000976">
    <property type="term" value="F:transcription cis-regulatory region binding"/>
    <property type="evidence" value="ECO:0007669"/>
    <property type="project" value="TreeGrafter"/>
</dbReference>
<accession>A0A371NV08</accession>
<name>A0A371NV08_9MICO</name>
<keyword evidence="2 4" id="KW-0238">DNA-binding</keyword>
<dbReference type="PANTHER" id="PTHR30055">
    <property type="entry name" value="HTH-TYPE TRANSCRIPTIONAL REGULATOR RUTR"/>
    <property type="match status" value="1"/>
</dbReference>
<dbReference type="Pfam" id="PF00440">
    <property type="entry name" value="TetR_N"/>
    <property type="match status" value="1"/>
</dbReference>
<evidence type="ECO:0000313" key="6">
    <source>
        <dbReference type="EMBL" id="REJ06382.1"/>
    </source>
</evidence>
<dbReference type="EMBL" id="QUAB01000035">
    <property type="protein sequence ID" value="REJ06382.1"/>
    <property type="molecule type" value="Genomic_DNA"/>
</dbReference>
<comment type="caution">
    <text evidence="6">The sequence shown here is derived from an EMBL/GenBank/DDBJ whole genome shotgun (WGS) entry which is preliminary data.</text>
</comment>
<dbReference type="InterPro" id="IPR036271">
    <property type="entry name" value="Tet_transcr_reg_TetR-rel_C_sf"/>
</dbReference>
<dbReference type="Proteomes" id="UP000262172">
    <property type="component" value="Unassembled WGS sequence"/>
</dbReference>
<dbReference type="InterPro" id="IPR011075">
    <property type="entry name" value="TetR_C"/>
</dbReference>
<feature type="domain" description="HTH tetR-type" evidence="5">
    <location>
        <begin position="40"/>
        <end position="100"/>
    </location>
</feature>
<evidence type="ECO:0000313" key="7">
    <source>
        <dbReference type="Proteomes" id="UP000262172"/>
    </source>
</evidence>
<organism evidence="6 7">
    <name type="scientific">Microbacterium bovistercoris</name>
    <dbReference type="NCBI Taxonomy" id="2293570"/>
    <lineage>
        <taxon>Bacteria</taxon>
        <taxon>Bacillati</taxon>
        <taxon>Actinomycetota</taxon>
        <taxon>Actinomycetes</taxon>
        <taxon>Micrococcales</taxon>
        <taxon>Microbacteriaceae</taxon>
        <taxon>Microbacterium</taxon>
    </lineage>
</organism>
<evidence type="ECO:0000256" key="4">
    <source>
        <dbReference type="PROSITE-ProRule" id="PRU00335"/>
    </source>
</evidence>
<dbReference type="SUPFAM" id="SSF48498">
    <property type="entry name" value="Tetracyclin repressor-like, C-terminal domain"/>
    <property type="match status" value="1"/>
</dbReference>
<dbReference type="GO" id="GO:0003700">
    <property type="term" value="F:DNA-binding transcription factor activity"/>
    <property type="evidence" value="ECO:0007669"/>
    <property type="project" value="TreeGrafter"/>
</dbReference>
<keyword evidence="7" id="KW-1185">Reference proteome</keyword>
<evidence type="ECO:0000256" key="2">
    <source>
        <dbReference type="ARBA" id="ARBA00023125"/>
    </source>
</evidence>
<dbReference type="Pfam" id="PF16859">
    <property type="entry name" value="TetR_C_11"/>
    <property type="match status" value="1"/>
</dbReference>
<dbReference type="SUPFAM" id="SSF46689">
    <property type="entry name" value="Homeodomain-like"/>
    <property type="match status" value="1"/>
</dbReference>
<evidence type="ECO:0000256" key="3">
    <source>
        <dbReference type="ARBA" id="ARBA00023163"/>
    </source>
</evidence>